<evidence type="ECO:0000256" key="3">
    <source>
        <dbReference type="SAM" id="MobiDB-lite"/>
    </source>
</evidence>
<feature type="region of interest" description="Disordered" evidence="3">
    <location>
        <begin position="1"/>
        <end position="34"/>
    </location>
</feature>
<dbReference type="SUPFAM" id="SSF55729">
    <property type="entry name" value="Acyl-CoA N-acyltransferases (Nat)"/>
    <property type="match status" value="1"/>
</dbReference>
<dbReference type="InterPro" id="IPR000182">
    <property type="entry name" value="GNAT_dom"/>
</dbReference>
<accession>A0A1H8QTV2</accession>
<dbReference type="Pfam" id="PF00583">
    <property type="entry name" value="Acetyltransf_1"/>
    <property type="match status" value="1"/>
</dbReference>
<keyword evidence="6" id="KW-1185">Reference proteome</keyword>
<name>A0A1H8QTV2_9EURY</name>
<evidence type="ECO:0000256" key="2">
    <source>
        <dbReference type="ARBA" id="ARBA00023315"/>
    </source>
</evidence>
<evidence type="ECO:0000259" key="4">
    <source>
        <dbReference type="PROSITE" id="PS51186"/>
    </source>
</evidence>
<dbReference type="PROSITE" id="PS51186">
    <property type="entry name" value="GNAT"/>
    <property type="match status" value="1"/>
</dbReference>
<dbReference type="Proteomes" id="UP000199126">
    <property type="component" value="Unassembled WGS sequence"/>
</dbReference>
<keyword evidence="2 5" id="KW-0012">Acyltransferase</keyword>
<dbReference type="EMBL" id="FODV01000003">
    <property type="protein sequence ID" value="SEO57680.1"/>
    <property type="molecule type" value="Genomic_DNA"/>
</dbReference>
<dbReference type="PANTHER" id="PTHR43877">
    <property type="entry name" value="AMINOALKYLPHOSPHONATE N-ACETYLTRANSFERASE-RELATED-RELATED"/>
    <property type="match status" value="1"/>
</dbReference>
<protein>
    <submittedName>
        <fullName evidence="5">L-amino acid N-acyltransferase YncA</fullName>
    </submittedName>
</protein>
<feature type="domain" description="N-acetyltransferase" evidence="4">
    <location>
        <begin position="36"/>
        <end position="180"/>
    </location>
</feature>
<dbReference type="InterPro" id="IPR050832">
    <property type="entry name" value="Bact_Acetyltransf"/>
</dbReference>
<evidence type="ECO:0000313" key="5">
    <source>
        <dbReference type="EMBL" id="SEO57680.1"/>
    </source>
</evidence>
<gene>
    <name evidence="5" type="ORF">SAMN04487948_103312</name>
</gene>
<dbReference type="GO" id="GO:0016747">
    <property type="term" value="F:acyltransferase activity, transferring groups other than amino-acyl groups"/>
    <property type="evidence" value="ECO:0007669"/>
    <property type="project" value="InterPro"/>
</dbReference>
<dbReference type="InterPro" id="IPR016181">
    <property type="entry name" value="Acyl_CoA_acyltransferase"/>
</dbReference>
<proteinExistence type="predicted"/>
<dbReference type="Gene3D" id="3.40.630.30">
    <property type="match status" value="1"/>
</dbReference>
<evidence type="ECO:0000256" key="1">
    <source>
        <dbReference type="ARBA" id="ARBA00022679"/>
    </source>
</evidence>
<organism evidence="5 6">
    <name type="scientific">Halogranum amylolyticum</name>
    <dbReference type="NCBI Taxonomy" id="660520"/>
    <lineage>
        <taxon>Archaea</taxon>
        <taxon>Methanobacteriati</taxon>
        <taxon>Methanobacteriota</taxon>
        <taxon>Stenosarchaea group</taxon>
        <taxon>Halobacteria</taxon>
        <taxon>Halobacteriales</taxon>
        <taxon>Haloferacaceae</taxon>
    </lineage>
</organism>
<sequence>MSASTVCTPVDDGIRPGSGLSPADRSQATGEAGEQVSILPLTDDDVGSLVSMYRDYAPEDRSMGLPPVDEREIRAWVGRLHERGTGFVAWLGDDIVAHAGFVPRKGDDAEFFIYVHRRAQGRGLGTELTRHVCREAAAGLDALVLYVARDNDAALAVFRKAGFTVTDRQPLDFEMYLSLTPMASPESSPASIRS</sequence>
<dbReference type="CDD" id="cd04301">
    <property type="entry name" value="NAT_SF"/>
    <property type="match status" value="1"/>
</dbReference>
<dbReference type="AlphaFoldDB" id="A0A1H8QTV2"/>
<keyword evidence="1 5" id="KW-0808">Transferase</keyword>
<reference evidence="6" key="1">
    <citation type="submission" date="2016-10" db="EMBL/GenBank/DDBJ databases">
        <authorList>
            <person name="Varghese N."/>
            <person name="Submissions S."/>
        </authorList>
    </citation>
    <scope>NUCLEOTIDE SEQUENCE [LARGE SCALE GENOMIC DNA]</scope>
    <source>
        <strain evidence="6">CGMCC 1.10121</strain>
    </source>
</reference>
<evidence type="ECO:0000313" key="6">
    <source>
        <dbReference type="Proteomes" id="UP000199126"/>
    </source>
</evidence>